<accession>A0A1S3JPH6</accession>
<evidence type="ECO:0000256" key="1">
    <source>
        <dbReference type="SAM" id="Phobius"/>
    </source>
</evidence>
<dbReference type="RefSeq" id="XP_013412036.1">
    <property type="nucleotide sequence ID" value="XM_013556582.2"/>
</dbReference>
<dbReference type="InParanoid" id="A0A1S3JPH6"/>
<dbReference type="GeneID" id="106174855"/>
<keyword evidence="2" id="KW-0732">Signal</keyword>
<proteinExistence type="predicted"/>
<reference evidence="4" key="1">
    <citation type="submission" date="2025-08" db="UniProtKB">
        <authorList>
            <consortium name="RefSeq"/>
        </authorList>
    </citation>
    <scope>IDENTIFICATION</scope>
    <source>
        <tissue evidence="4">Gonads</tissue>
    </source>
</reference>
<name>A0A1S3JPH6_LINAN</name>
<gene>
    <name evidence="4" type="primary">LOC106174855</name>
</gene>
<dbReference type="Proteomes" id="UP000085678">
    <property type="component" value="Unplaced"/>
</dbReference>
<dbReference type="KEGG" id="lak:106174855"/>
<sequence>MAASGLEMVTCAFFLVFDVLAVYGGRKSLTESWHKIILRDNTLVKPEHISEFKPRAFPYHIVNRIPPPVLSSSQNAHYETYHKHRTTFMKRKRGAIMNQLLFKRRTRDVNSTEEQVSKGSLRQSNVSNWQISNDSQPDHSFDKSKQINISSTITTTVVSPVPSTTIALTETTIPAAILNTSTPKTVPVKTLTSAMVVPSTPNHATALRTTTEGRPTEIEIHIPTVKLNASSTVPSNSSQGLHKFFFIKYRNRDSFTSTACLTGLLMLLFVGVWYTKMWQKRVIPYENHDESMNYVSVRDIIKSKARFLPMFRKKVRWLKRKKKGPKAAMKPLLAASSDSEEDLYTQI</sequence>
<feature type="transmembrane region" description="Helical" evidence="1">
    <location>
        <begin position="255"/>
        <end position="274"/>
    </location>
</feature>
<dbReference type="AlphaFoldDB" id="A0A1S3JPH6"/>
<organism evidence="3 4">
    <name type="scientific">Lingula anatina</name>
    <name type="common">Brachiopod</name>
    <name type="synonym">Lingula unguis</name>
    <dbReference type="NCBI Taxonomy" id="7574"/>
    <lineage>
        <taxon>Eukaryota</taxon>
        <taxon>Metazoa</taxon>
        <taxon>Spiralia</taxon>
        <taxon>Lophotrochozoa</taxon>
        <taxon>Brachiopoda</taxon>
        <taxon>Linguliformea</taxon>
        <taxon>Lingulata</taxon>
        <taxon>Lingulida</taxon>
        <taxon>Linguloidea</taxon>
        <taxon>Lingulidae</taxon>
        <taxon>Lingula</taxon>
    </lineage>
</organism>
<keyword evidence="1" id="KW-0472">Membrane</keyword>
<feature type="chain" id="PRO_5010363402" evidence="2">
    <location>
        <begin position="22"/>
        <end position="347"/>
    </location>
</feature>
<evidence type="ECO:0000313" key="4">
    <source>
        <dbReference type="RefSeq" id="XP_013412036.1"/>
    </source>
</evidence>
<feature type="signal peptide" evidence="2">
    <location>
        <begin position="1"/>
        <end position="21"/>
    </location>
</feature>
<keyword evidence="1" id="KW-1133">Transmembrane helix</keyword>
<keyword evidence="1" id="KW-0812">Transmembrane</keyword>
<protein>
    <submittedName>
        <fullName evidence="4">Uncharacterized protein LOC106174855</fullName>
    </submittedName>
</protein>
<keyword evidence="3" id="KW-1185">Reference proteome</keyword>
<evidence type="ECO:0000313" key="3">
    <source>
        <dbReference type="Proteomes" id="UP000085678"/>
    </source>
</evidence>
<evidence type="ECO:0000256" key="2">
    <source>
        <dbReference type="SAM" id="SignalP"/>
    </source>
</evidence>